<dbReference type="Proteomes" id="UP000030745">
    <property type="component" value="Unassembled WGS sequence"/>
</dbReference>
<name>A0A067BK57_SAPPC</name>
<gene>
    <name evidence="1" type="ORF">SPRG_16042</name>
</gene>
<keyword evidence="2" id="KW-1185">Reference proteome</keyword>
<proteinExistence type="predicted"/>
<accession>A0A067BK57</accession>
<dbReference type="RefSeq" id="XP_012210724.1">
    <property type="nucleotide sequence ID" value="XM_012355334.1"/>
</dbReference>
<dbReference type="VEuPathDB" id="FungiDB:SPRG_16042"/>
<sequence length="85" mass="8793">MAIATVRAIAACTSWLHEPRWQRGRGDGHAVDAGGRDVAHGVDTGHRAACDNGGLAGRVVGHARAVRRCTARVVDVVLGAGRVST</sequence>
<evidence type="ECO:0000313" key="2">
    <source>
        <dbReference type="Proteomes" id="UP000030745"/>
    </source>
</evidence>
<evidence type="ECO:0000313" key="1">
    <source>
        <dbReference type="EMBL" id="KDO18573.1"/>
    </source>
</evidence>
<dbReference type="KEGG" id="spar:SPRG_16042"/>
<feature type="non-terminal residue" evidence="1">
    <location>
        <position position="85"/>
    </location>
</feature>
<dbReference type="EMBL" id="KK583418">
    <property type="protein sequence ID" value="KDO18573.1"/>
    <property type="molecule type" value="Genomic_DNA"/>
</dbReference>
<reference evidence="1 2" key="1">
    <citation type="journal article" date="2013" name="PLoS Genet.">
        <title>Distinctive expansion of potential virulence genes in the genome of the oomycete fish pathogen Saprolegnia parasitica.</title>
        <authorList>
            <person name="Jiang R.H."/>
            <person name="de Bruijn I."/>
            <person name="Haas B.J."/>
            <person name="Belmonte R."/>
            <person name="Lobach L."/>
            <person name="Christie J."/>
            <person name="van den Ackerveken G."/>
            <person name="Bottin A."/>
            <person name="Bulone V."/>
            <person name="Diaz-Moreno S.M."/>
            <person name="Dumas B."/>
            <person name="Fan L."/>
            <person name="Gaulin E."/>
            <person name="Govers F."/>
            <person name="Grenville-Briggs L.J."/>
            <person name="Horner N.R."/>
            <person name="Levin J.Z."/>
            <person name="Mammella M."/>
            <person name="Meijer H.J."/>
            <person name="Morris P."/>
            <person name="Nusbaum C."/>
            <person name="Oome S."/>
            <person name="Phillips A.J."/>
            <person name="van Rooyen D."/>
            <person name="Rzeszutek E."/>
            <person name="Saraiva M."/>
            <person name="Secombes C.J."/>
            <person name="Seidl M.F."/>
            <person name="Snel B."/>
            <person name="Stassen J.H."/>
            <person name="Sykes S."/>
            <person name="Tripathy S."/>
            <person name="van den Berg H."/>
            <person name="Vega-Arreguin J.C."/>
            <person name="Wawra S."/>
            <person name="Young S.K."/>
            <person name="Zeng Q."/>
            <person name="Dieguez-Uribeondo J."/>
            <person name="Russ C."/>
            <person name="Tyler B.M."/>
            <person name="van West P."/>
        </authorList>
    </citation>
    <scope>NUCLEOTIDE SEQUENCE [LARGE SCALE GENOMIC DNA]</scope>
    <source>
        <strain evidence="1 2">CBS 223.65</strain>
    </source>
</reference>
<dbReference type="AlphaFoldDB" id="A0A067BK57"/>
<protein>
    <submittedName>
        <fullName evidence="1">Uncharacterized protein</fullName>
    </submittedName>
</protein>
<organism evidence="1 2">
    <name type="scientific">Saprolegnia parasitica (strain CBS 223.65)</name>
    <dbReference type="NCBI Taxonomy" id="695850"/>
    <lineage>
        <taxon>Eukaryota</taxon>
        <taxon>Sar</taxon>
        <taxon>Stramenopiles</taxon>
        <taxon>Oomycota</taxon>
        <taxon>Saprolegniomycetes</taxon>
        <taxon>Saprolegniales</taxon>
        <taxon>Saprolegniaceae</taxon>
        <taxon>Saprolegnia</taxon>
    </lineage>
</organism>
<dbReference type="GeneID" id="24137704"/>